<dbReference type="InterPro" id="IPR009288">
    <property type="entry name" value="AIG2-like_dom"/>
</dbReference>
<name>A0ABU2C509_9BURK</name>
<dbReference type="Gene3D" id="3.10.490.10">
    <property type="entry name" value="Gamma-glutamyl cyclotransferase-like"/>
    <property type="match status" value="1"/>
</dbReference>
<dbReference type="Proteomes" id="UP001180487">
    <property type="component" value="Unassembled WGS sequence"/>
</dbReference>
<dbReference type="SUPFAM" id="SSF110857">
    <property type="entry name" value="Gamma-glutamyl cyclotransferase-like"/>
    <property type="match status" value="1"/>
</dbReference>
<dbReference type="InterPro" id="IPR013024">
    <property type="entry name" value="GGCT-like"/>
</dbReference>
<evidence type="ECO:0000259" key="1">
    <source>
        <dbReference type="Pfam" id="PF06094"/>
    </source>
</evidence>
<accession>A0ABU2C509</accession>
<dbReference type="EMBL" id="JAVDXT010000001">
    <property type="protein sequence ID" value="MDR7376417.1"/>
    <property type="molecule type" value="Genomic_DNA"/>
</dbReference>
<dbReference type="CDD" id="cd06661">
    <property type="entry name" value="GGCT_like"/>
    <property type="match status" value="1"/>
</dbReference>
<reference evidence="2 3" key="1">
    <citation type="submission" date="2023-07" db="EMBL/GenBank/DDBJ databases">
        <title>Sorghum-associated microbial communities from plants grown in Nebraska, USA.</title>
        <authorList>
            <person name="Schachtman D."/>
        </authorList>
    </citation>
    <scope>NUCLEOTIDE SEQUENCE [LARGE SCALE GENOMIC DNA]</scope>
    <source>
        <strain evidence="2 3">BE313</strain>
    </source>
</reference>
<protein>
    <recommendedName>
        <fullName evidence="1">Gamma-glutamylcyclotransferase AIG2-like domain-containing protein</fullName>
    </recommendedName>
</protein>
<comment type="caution">
    <text evidence="2">The sequence shown here is derived from an EMBL/GenBank/DDBJ whole genome shotgun (WGS) entry which is preliminary data.</text>
</comment>
<keyword evidence="3" id="KW-1185">Reference proteome</keyword>
<evidence type="ECO:0000313" key="3">
    <source>
        <dbReference type="Proteomes" id="UP001180487"/>
    </source>
</evidence>
<evidence type="ECO:0000313" key="2">
    <source>
        <dbReference type="EMBL" id="MDR7376417.1"/>
    </source>
</evidence>
<dbReference type="RefSeq" id="WP_310371335.1">
    <property type="nucleotide sequence ID" value="NZ_JAVDXT010000001.1"/>
</dbReference>
<sequence length="152" mass="16543">MHTAATPTSATPAAAPHVAVFFYGSFMRREVMAKAEFEPETIEVARLGGFDIHIDPHANISRSGQHAVYGILVRATHADLQRLYTMDGVGVFLPQAVLVETEGGKLQPALCYIPPARGHQPADLGYLAHLVSAARGYGFPAWYVERLESFAH</sequence>
<proteinExistence type="predicted"/>
<feature type="domain" description="Gamma-glutamylcyclotransferase AIG2-like" evidence="1">
    <location>
        <begin position="20"/>
        <end position="116"/>
    </location>
</feature>
<organism evidence="2 3">
    <name type="scientific">Rhodoferax ferrireducens</name>
    <dbReference type="NCBI Taxonomy" id="192843"/>
    <lineage>
        <taxon>Bacteria</taxon>
        <taxon>Pseudomonadati</taxon>
        <taxon>Pseudomonadota</taxon>
        <taxon>Betaproteobacteria</taxon>
        <taxon>Burkholderiales</taxon>
        <taxon>Comamonadaceae</taxon>
        <taxon>Rhodoferax</taxon>
    </lineage>
</organism>
<dbReference type="Pfam" id="PF06094">
    <property type="entry name" value="GGACT"/>
    <property type="match status" value="1"/>
</dbReference>
<gene>
    <name evidence="2" type="ORF">J2X19_001075</name>
</gene>
<dbReference type="InterPro" id="IPR036568">
    <property type="entry name" value="GGCT-like_sf"/>
</dbReference>